<dbReference type="InterPro" id="IPR054722">
    <property type="entry name" value="PolX-like_BBD"/>
</dbReference>
<reference evidence="2" key="1">
    <citation type="journal article" date="2014" name="Nat. Commun.">
        <title>Genome sequence of mungbean and insights into evolution within Vigna species.</title>
        <authorList>
            <person name="Kang Y.J."/>
            <person name="Kim S.K."/>
            <person name="Kim M.Y."/>
            <person name="Lestari P."/>
            <person name="Kim K.H."/>
            <person name="Ha B.K."/>
            <person name="Jun T.H."/>
            <person name="Hwang W.J."/>
            <person name="Lee T."/>
            <person name="Lee J."/>
            <person name="Shim S."/>
            <person name="Yoon M.Y."/>
            <person name="Jang Y.E."/>
            <person name="Han K.S."/>
            <person name="Taeprayoon P."/>
            <person name="Yoon N."/>
            <person name="Somta P."/>
            <person name="Tanya P."/>
            <person name="Kim K.S."/>
            <person name="Gwag J.G."/>
            <person name="Moon J.K."/>
            <person name="Lee Y.H."/>
            <person name="Park B.S."/>
            <person name="Bombarely A."/>
            <person name="Doyle J.J."/>
            <person name="Jackson S.A."/>
            <person name="Schafleitner R."/>
            <person name="Srinives P."/>
            <person name="Varshney R.K."/>
            <person name="Lee S.H."/>
        </authorList>
    </citation>
    <scope>NUCLEOTIDE SEQUENCE [LARGE SCALE GENOMIC DNA]</scope>
    <source>
        <strain evidence="2">cv. VC1973A</strain>
    </source>
</reference>
<evidence type="ECO:0000313" key="2">
    <source>
        <dbReference type="Proteomes" id="UP000087766"/>
    </source>
</evidence>
<proteinExistence type="predicted"/>
<keyword evidence="2" id="KW-1185">Reference proteome</keyword>
<name>A0A1S3V0R0_VIGRR</name>
<dbReference type="AlphaFoldDB" id="A0A1S3V0R0"/>
<reference evidence="3" key="2">
    <citation type="submission" date="2025-08" db="UniProtKB">
        <authorList>
            <consortium name="RefSeq"/>
        </authorList>
    </citation>
    <scope>IDENTIFICATION</scope>
    <source>
        <tissue evidence="3">Leaf</tissue>
    </source>
</reference>
<feature type="domain" description="Retrovirus-related Pol polyprotein from transposon TNT 1-94-like beta-barrel" evidence="1">
    <location>
        <begin position="202"/>
        <end position="277"/>
    </location>
</feature>
<dbReference type="KEGG" id="vra:106770448"/>
<evidence type="ECO:0000313" key="3">
    <source>
        <dbReference type="RefSeq" id="XP_014511744.1"/>
    </source>
</evidence>
<protein>
    <submittedName>
        <fullName evidence="3">Uncharacterized protein LOC106770448</fullName>
    </submittedName>
</protein>
<dbReference type="Pfam" id="PF14223">
    <property type="entry name" value="Retrotran_gag_2"/>
    <property type="match status" value="1"/>
</dbReference>
<accession>A0A1S3V0R0</accession>
<evidence type="ECO:0000259" key="1">
    <source>
        <dbReference type="Pfam" id="PF22936"/>
    </source>
</evidence>
<sequence length="278" mass="32009">MDSKAIFLMYQCVSQKIFNKISNVGTTKEIWSILVKTYGDGDRNAKVKLQALRQFETLIMEESETVAEYFDKVHELVNKMRACGDKMTDEYIVDKILRTLTPRFDYVVVAIEETQRKEDIDSEELLHSLEAHELHLNERRQCQEQTLQCQKLGHYAKECWKGEGAKNKPKKRANLAQEEESNLEAVIFMAYDDEKQPESIVWYLDSNCSTHMTGRKDWFVRMQGVEHGKIIFADNSSLEAEGSGRVVLRGEDGREVVIEEVLYVPGLKTNLLSPGHLL</sequence>
<dbReference type="STRING" id="3916.A0A1S3V0R0"/>
<dbReference type="Proteomes" id="UP000087766">
    <property type="component" value="Chromosome 8"/>
</dbReference>
<dbReference type="RefSeq" id="XP_014511744.1">
    <property type="nucleotide sequence ID" value="XM_014656258.1"/>
</dbReference>
<organism evidence="2 3">
    <name type="scientific">Vigna radiata var. radiata</name>
    <name type="common">Mung bean</name>
    <name type="synonym">Phaseolus aureus</name>
    <dbReference type="NCBI Taxonomy" id="3916"/>
    <lineage>
        <taxon>Eukaryota</taxon>
        <taxon>Viridiplantae</taxon>
        <taxon>Streptophyta</taxon>
        <taxon>Embryophyta</taxon>
        <taxon>Tracheophyta</taxon>
        <taxon>Spermatophyta</taxon>
        <taxon>Magnoliopsida</taxon>
        <taxon>eudicotyledons</taxon>
        <taxon>Gunneridae</taxon>
        <taxon>Pentapetalae</taxon>
        <taxon>rosids</taxon>
        <taxon>fabids</taxon>
        <taxon>Fabales</taxon>
        <taxon>Fabaceae</taxon>
        <taxon>Papilionoideae</taxon>
        <taxon>50 kb inversion clade</taxon>
        <taxon>NPAAA clade</taxon>
        <taxon>indigoferoid/millettioid clade</taxon>
        <taxon>Phaseoleae</taxon>
        <taxon>Vigna</taxon>
    </lineage>
</organism>
<dbReference type="Pfam" id="PF22936">
    <property type="entry name" value="Pol_BBD"/>
    <property type="match status" value="1"/>
</dbReference>
<dbReference type="PANTHER" id="PTHR35317">
    <property type="entry name" value="OS04G0629600 PROTEIN"/>
    <property type="match status" value="1"/>
</dbReference>
<dbReference type="PANTHER" id="PTHR35317:SF35">
    <property type="entry name" value="DUF4219 DOMAIN-CONTAINING PROTEIN"/>
    <property type="match status" value="1"/>
</dbReference>
<gene>
    <name evidence="3" type="primary">LOC106770448</name>
</gene>
<dbReference type="GeneID" id="106770448"/>
<dbReference type="OrthoDB" id="1432336at2759"/>